<dbReference type="Pfam" id="PF04991">
    <property type="entry name" value="LicD"/>
    <property type="match status" value="1"/>
</dbReference>
<proteinExistence type="predicted"/>
<dbReference type="InterPro" id="IPR043519">
    <property type="entry name" value="NT_sf"/>
</dbReference>
<dbReference type="PANTHER" id="PTHR43404">
    <property type="entry name" value="LIPOPOLYSACCHARIDE CHOLINEPHOSPHOTRANSFERASE LICD"/>
    <property type="match status" value="1"/>
</dbReference>
<dbReference type="InterPro" id="IPR007074">
    <property type="entry name" value="LicD/FKTN/FKRP_NTP_transf"/>
</dbReference>
<reference evidence="3" key="1">
    <citation type="journal article" date="2020" name="Nature">
        <title>Giant virus diversity and host interactions through global metagenomics.</title>
        <authorList>
            <person name="Schulz F."/>
            <person name="Roux S."/>
            <person name="Paez-Espino D."/>
            <person name="Jungbluth S."/>
            <person name="Walsh D.A."/>
            <person name="Denef V.J."/>
            <person name="McMahon K.D."/>
            <person name="Konstantinidis K.T."/>
            <person name="Eloe-Fadrosh E.A."/>
            <person name="Kyrpides N.C."/>
            <person name="Woyke T."/>
        </authorList>
    </citation>
    <scope>NUCLEOTIDE SEQUENCE</scope>
    <source>
        <strain evidence="3">GVMAG-M-3300027736-24</strain>
    </source>
</reference>
<feature type="domain" description="LicD/FKTN/FKRP nucleotidyltransferase" evidence="2">
    <location>
        <begin position="65"/>
        <end position="138"/>
    </location>
</feature>
<evidence type="ECO:0000256" key="1">
    <source>
        <dbReference type="SAM" id="Phobius"/>
    </source>
</evidence>
<name>A0A6C0JJ86_9ZZZZ</name>
<dbReference type="EMBL" id="MN740421">
    <property type="protein sequence ID" value="QHU05855.1"/>
    <property type="molecule type" value="Genomic_DNA"/>
</dbReference>
<keyword evidence="1" id="KW-0472">Membrane</keyword>
<keyword evidence="1" id="KW-1133">Transmembrane helix</keyword>
<feature type="transmembrane region" description="Helical" evidence="1">
    <location>
        <begin position="7"/>
        <end position="26"/>
    </location>
</feature>
<evidence type="ECO:0000313" key="3">
    <source>
        <dbReference type="EMBL" id="QHU05855.1"/>
    </source>
</evidence>
<evidence type="ECO:0000259" key="2">
    <source>
        <dbReference type="Pfam" id="PF04991"/>
    </source>
</evidence>
<dbReference type="SUPFAM" id="SSF81301">
    <property type="entry name" value="Nucleotidyltransferase"/>
    <property type="match status" value="1"/>
</dbReference>
<dbReference type="GO" id="GO:0009100">
    <property type="term" value="P:glycoprotein metabolic process"/>
    <property type="evidence" value="ECO:0007669"/>
    <property type="project" value="UniProtKB-ARBA"/>
</dbReference>
<organism evidence="3">
    <name type="scientific">viral metagenome</name>
    <dbReference type="NCBI Taxonomy" id="1070528"/>
    <lineage>
        <taxon>unclassified sequences</taxon>
        <taxon>metagenomes</taxon>
        <taxon>organismal metagenomes</taxon>
    </lineage>
</organism>
<keyword evidence="1" id="KW-0812">Transmembrane</keyword>
<accession>A0A6C0JJ86</accession>
<dbReference type="PANTHER" id="PTHR43404:SF2">
    <property type="entry name" value="LIPOPOLYSACCHARIDE CHOLINEPHOSPHOTRANSFERASE LICD"/>
    <property type="match status" value="1"/>
</dbReference>
<dbReference type="InterPro" id="IPR052942">
    <property type="entry name" value="LPS_cholinephosphotransferase"/>
</dbReference>
<dbReference type="AlphaFoldDB" id="A0A6C0JJ86"/>
<protein>
    <recommendedName>
        <fullName evidence="2">LicD/FKTN/FKRP nucleotidyltransferase domain-containing protein</fullName>
    </recommendedName>
</protein>
<sequence length="244" mass="29488">MRIKNNIFKNINILIIFLIILVFLIIKTSKISEPYTQCNYNHLTLNKTQLKELKELLQEFIKFSNKNDVRYFLIGGSLLGVERNGGLMPTDDDIDIGVLIEDEHKIKNYKNDTYYFKSTYYGYKFKKYNCNTFIDIMIFEKNKYKNNNYSIINYAFKKEYFKENELFPLKIKMYGNIPIFVPNNYYDYLNRTYPKWNEKVKLQCGHYDGYLARFFSKCIWDKHDLPKEFDVTYDNSKYMCYIPL</sequence>